<dbReference type="Proteomes" id="UP000223968">
    <property type="component" value="Unassembled WGS sequence"/>
</dbReference>
<feature type="transmembrane region" description="Helical" evidence="2">
    <location>
        <begin position="59"/>
        <end position="77"/>
    </location>
</feature>
<evidence type="ECO:0000256" key="2">
    <source>
        <dbReference type="SAM" id="Phobius"/>
    </source>
</evidence>
<dbReference type="STRING" id="1447875.A0A2B7X0A5"/>
<evidence type="ECO:0000313" key="4">
    <source>
        <dbReference type="Proteomes" id="UP000223968"/>
    </source>
</evidence>
<gene>
    <name evidence="3" type="ORF">AJ79_07696</name>
</gene>
<keyword evidence="4" id="KW-1185">Reference proteome</keyword>
<keyword evidence="2" id="KW-0812">Transmembrane</keyword>
<keyword evidence="2" id="KW-1133">Transmembrane helix</keyword>
<dbReference type="EMBL" id="PDNB01000161">
    <property type="protein sequence ID" value="PGH02247.1"/>
    <property type="molecule type" value="Genomic_DNA"/>
</dbReference>
<evidence type="ECO:0000313" key="3">
    <source>
        <dbReference type="EMBL" id="PGH02247.1"/>
    </source>
</evidence>
<name>A0A2B7X0A5_9EURO</name>
<keyword evidence="2" id="KW-0472">Membrane</keyword>
<dbReference type="AlphaFoldDB" id="A0A2B7X0A5"/>
<reference evidence="3 4" key="1">
    <citation type="submission" date="2017-10" db="EMBL/GenBank/DDBJ databases">
        <title>Comparative genomics in systemic dimorphic fungi from Ajellomycetaceae.</title>
        <authorList>
            <person name="Munoz J.F."/>
            <person name="Mcewen J.G."/>
            <person name="Clay O.K."/>
            <person name="Cuomo C.A."/>
        </authorList>
    </citation>
    <scope>NUCLEOTIDE SEQUENCE [LARGE SCALE GENOMIC DNA]</scope>
    <source>
        <strain evidence="3 4">UAMH5409</strain>
    </source>
</reference>
<comment type="caution">
    <text evidence="3">The sequence shown here is derived from an EMBL/GenBank/DDBJ whole genome shotgun (WGS) entry which is preliminary data.</text>
</comment>
<protein>
    <submittedName>
        <fullName evidence="3">Uncharacterized protein</fullName>
    </submittedName>
</protein>
<organism evidence="3 4">
    <name type="scientific">Helicocarpus griseus UAMH5409</name>
    <dbReference type="NCBI Taxonomy" id="1447875"/>
    <lineage>
        <taxon>Eukaryota</taxon>
        <taxon>Fungi</taxon>
        <taxon>Dikarya</taxon>
        <taxon>Ascomycota</taxon>
        <taxon>Pezizomycotina</taxon>
        <taxon>Eurotiomycetes</taxon>
        <taxon>Eurotiomycetidae</taxon>
        <taxon>Onygenales</taxon>
        <taxon>Ajellomycetaceae</taxon>
        <taxon>Helicocarpus</taxon>
    </lineage>
</organism>
<accession>A0A2B7X0A5</accession>
<sequence length="119" mass="13216">MSASNGTTANPTTKQPSSNELDGSDFSNNLFTDLVPLLTFFGEQVTKQFLSQSMTYGDHVLLAMAPLGILTCIVSAIRVRGKRWLKAIVGRARETRRSRRWRSSQVQVMLFASYGTATR</sequence>
<evidence type="ECO:0000256" key="1">
    <source>
        <dbReference type="SAM" id="MobiDB-lite"/>
    </source>
</evidence>
<feature type="region of interest" description="Disordered" evidence="1">
    <location>
        <begin position="1"/>
        <end position="24"/>
    </location>
</feature>
<dbReference type="OrthoDB" id="4195095at2759"/>
<proteinExistence type="predicted"/>